<dbReference type="AlphaFoldDB" id="A0A2U2IZ56"/>
<comment type="caution">
    <text evidence="2">The sequence shown here is derived from an EMBL/GenBank/DDBJ whole genome shotgun (WGS) entry which is preliminary data.</text>
</comment>
<reference evidence="2 3" key="1">
    <citation type="submission" date="2018-05" db="EMBL/GenBank/DDBJ databases">
        <title>Genome of Sphingosinicella humi QZX222.</title>
        <authorList>
            <person name="Qiao Z."/>
            <person name="Wang G."/>
        </authorList>
    </citation>
    <scope>NUCLEOTIDE SEQUENCE [LARGE SCALE GENOMIC DNA]</scope>
    <source>
        <strain evidence="2 3">QZX222</strain>
    </source>
</reference>
<protein>
    <submittedName>
        <fullName evidence="2">UrcA family protein</fullName>
    </submittedName>
</protein>
<proteinExistence type="predicted"/>
<accession>A0A2U2IZ56</accession>
<dbReference type="EMBL" id="QFFF01000002">
    <property type="protein sequence ID" value="PWG01373.1"/>
    <property type="molecule type" value="Genomic_DNA"/>
</dbReference>
<dbReference type="NCBIfam" id="TIGR04433">
    <property type="entry name" value="UrcA_uranyl"/>
    <property type="match status" value="1"/>
</dbReference>
<sequence length="143" mass="15336">MVAQHRCSRAGRRRRIEDARPAPTTLGPTETVMNRIIILAALVAAPLLAPAFSPALAQEAVPSDQTRLVSYQDLDLGDAADVRILDRRIRTAVEAACGSTSNADPAGKNEVRRCRAETIARVAAQREVAIAEARQPVRTASAD</sequence>
<evidence type="ECO:0000313" key="2">
    <source>
        <dbReference type="EMBL" id="PWG01373.1"/>
    </source>
</evidence>
<feature type="compositionally biased region" description="Basic residues" evidence="1">
    <location>
        <begin position="1"/>
        <end position="14"/>
    </location>
</feature>
<evidence type="ECO:0000256" key="1">
    <source>
        <dbReference type="SAM" id="MobiDB-lite"/>
    </source>
</evidence>
<keyword evidence="3" id="KW-1185">Reference proteome</keyword>
<feature type="region of interest" description="Disordered" evidence="1">
    <location>
        <begin position="1"/>
        <end position="27"/>
    </location>
</feature>
<dbReference type="InterPro" id="IPR030972">
    <property type="entry name" value="UrcA_uranyl"/>
</dbReference>
<name>A0A2U2IZ56_9SPHN</name>
<evidence type="ECO:0000313" key="3">
    <source>
        <dbReference type="Proteomes" id="UP000245916"/>
    </source>
</evidence>
<dbReference type="Proteomes" id="UP000245916">
    <property type="component" value="Unassembled WGS sequence"/>
</dbReference>
<organism evidence="2 3">
    <name type="scientific">Allosphingosinicella humi</name>
    <dbReference type="NCBI Taxonomy" id="2068657"/>
    <lineage>
        <taxon>Bacteria</taxon>
        <taxon>Pseudomonadati</taxon>
        <taxon>Pseudomonadota</taxon>
        <taxon>Alphaproteobacteria</taxon>
        <taxon>Sphingomonadales</taxon>
        <taxon>Sphingomonadaceae</taxon>
        <taxon>Allosphingosinicella</taxon>
    </lineage>
</organism>
<gene>
    <name evidence="2" type="ORF">DF286_14740</name>
</gene>